<dbReference type="Proteomes" id="UP000034156">
    <property type="component" value="Chromosome"/>
</dbReference>
<evidence type="ECO:0000313" key="5">
    <source>
        <dbReference type="EMBL" id="AKH37940.1"/>
    </source>
</evidence>
<evidence type="ECO:0000313" key="7">
    <source>
        <dbReference type="Proteomes" id="UP000034156"/>
    </source>
</evidence>
<accession>A0A0F7KBV3</accession>
<keyword evidence="7" id="KW-1185">Reference proteome</keyword>
<feature type="domain" description="Metalloprotease TldD/E N-terminal" evidence="2">
    <location>
        <begin position="37"/>
        <end position="101"/>
    </location>
</feature>
<sequence length="452" mass="48270">MNNDISSSLHFSYPFGTLQQIARDILDHARKGGASACEANVSDGCGLNVTVRQGAVETIEHTRDKGLSVTVYIGQKRGHASTSDFSPQAIGDTVTAALSIARHTAADDCAGLADAKLLATSFPDLDLYHPWGLSVEQAIELAQGCEAAAYAIDKRISNSEGATVSMNTSQFVYANSHGFIAGYPLSRHSMSCAVIATEHDAMQRDYWYTVARDAADLESIHDVGKKAGKRTVARLGAKKIATCEVPVLFEAPVASSLIGHFTQAVSGASLYRKSSFLLDSLGRQVFSPDIRIREIPHIKKGLASCAFDDEGVATQERNVVENGMVQGYFLGSYSARKLGLQTTGNAGGNHNLIVENTAPLSFPDLLKKMNKGLLVTELLGQGVNGVTGDYSRGATGFWVENGELSYPVEEITIAGNLKEMLRGIIGVGSDRIVRGSKRCGSLLIERMTVAGH</sequence>
<dbReference type="Pfam" id="PF19289">
    <property type="entry name" value="PmbA_TldD_3rd"/>
    <property type="match status" value="1"/>
</dbReference>
<reference evidence="5 7" key="2">
    <citation type="journal article" date="2016" name="Genome Announc.">
        <title>Genome Sequence of Nitrosomonas communis Strain Nm2, a Mesophilic Ammonia-Oxidizing Bacterium Isolated from Mediterranean Soil.</title>
        <authorList>
            <person name="Kozlowski J.A."/>
            <person name="Kits K.D."/>
            <person name="Stein L.Y."/>
        </authorList>
    </citation>
    <scope>NUCLEOTIDE SEQUENCE [LARGE SCALE GENOMIC DNA]</scope>
    <source>
        <strain evidence="5 7">Nm2</strain>
    </source>
</reference>
<evidence type="ECO:0000259" key="2">
    <source>
        <dbReference type="Pfam" id="PF01523"/>
    </source>
</evidence>
<evidence type="ECO:0000259" key="4">
    <source>
        <dbReference type="Pfam" id="PF19290"/>
    </source>
</evidence>
<dbReference type="PANTHER" id="PTHR43421:SF1">
    <property type="entry name" value="METALLOPROTEASE PMBA"/>
    <property type="match status" value="1"/>
</dbReference>
<dbReference type="InterPro" id="IPR035068">
    <property type="entry name" value="TldD/PmbA_N"/>
</dbReference>
<proteinExistence type="inferred from homology"/>
<dbReference type="InterPro" id="IPR036059">
    <property type="entry name" value="TldD/PmbA_sf"/>
</dbReference>
<comment type="similarity">
    <text evidence="1">Belongs to the peptidase U62 family.</text>
</comment>
<evidence type="ECO:0000313" key="8">
    <source>
        <dbReference type="Proteomes" id="UP000324176"/>
    </source>
</evidence>
<dbReference type="GO" id="GO:0008237">
    <property type="term" value="F:metallopeptidase activity"/>
    <property type="evidence" value="ECO:0007669"/>
    <property type="project" value="InterPro"/>
</dbReference>
<dbReference type="Pfam" id="PF19290">
    <property type="entry name" value="PmbA_TldD_2nd"/>
    <property type="match status" value="1"/>
</dbReference>
<dbReference type="OrthoDB" id="9803618at2"/>
<reference evidence="7" key="1">
    <citation type="submission" date="2015-05" db="EMBL/GenBank/DDBJ databases">
        <title>Draft genome of Nitrosomonas communis strain Nm2.</title>
        <authorList>
            <person name="Kozlowski J.A."/>
            <person name="Kits K.D."/>
            <person name="Stein L.Y."/>
        </authorList>
    </citation>
    <scope>NUCLEOTIDE SEQUENCE [LARGE SCALE GENOMIC DNA]</scope>
    <source>
        <strain evidence="7">Nm2</strain>
    </source>
</reference>
<feature type="domain" description="Metalloprotease TldD/E central" evidence="4">
    <location>
        <begin position="128"/>
        <end position="235"/>
    </location>
</feature>
<dbReference type="AlphaFoldDB" id="A0A0F7KBV3"/>
<dbReference type="InterPro" id="IPR002510">
    <property type="entry name" value="Metalloprtase-TldD/E_N"/>
</dbReference>
<evidence type="ECO:0000259" key="3">
    <source>
        <dbReference type="Pfam" id="PF19289"/>
    </source>
</evidence>
<dbReference type="PANTHER" id="PTHR43421">
    <property type="entry name" value="METALLOPROTEASE PMBA"/>
    <property type="match status" value="1"/>
</dbReference>
<feature type="domain" description="Metalloprotease TldD/E C-terminal" evidence="3">
    <location>
        <begin position="242"/>
        <end position="451"/>
    </location>
</feature>
<evidence type="ECO:0000256" key="1">
    <source>
        <dbReference type="ARBA" id="ARBA00005836"/>
    </source>
</evidence>
<evidence type="ECO:0000313" key="6">
    <source>
        <dbReference type="EMBL" id="TYP85036.1"/>
    </source>
</evidence>
<gene>
    <name evidence="5" type="primary">pmbA</name>
    <name evidence="5" type="ORF">AAW31_09115</name>
    <name evidence="6" type="ORF">BCL69_103629</name>
</gene>
<name>A0A0F7KBV3_9PROT</name>
<dbReference type="GO" id="GO:0006508">
    <property type="term" value="P:proteolysis"/>
    <property type="evidence" value="ECO:0007669"/>
    <property type="project" value="InterPro"/>
</dbReference>
<organism evidence="5 7">
    <name type="scientific">Nitrosomonas communis</name>
    <dbReference type="NCBI Taxonomy" id="44574"/>
    <lineage>
        <taxon>Bacteria</taxon>
        <taxon>Pseudomonadati</taxon>
        <taxon>Pseudomonadota</taxon>
        <taxon>Betaproteobacteria</taxon>
        <taxon>Nitrosomonadales</taxon>
        <taxon>Nitrosomonadaceae</taxon>
        <taxon>Nitrosomonas</taxon>
    </lineage>
</organism>
<dbReference type="NCBIfam" id="NF008268">
    <property type="entry name" value="PRK11040.1"/>
    <property type="match status" value="1"/>
</dbReference>
<dbReference type="InterPro" id="IPR047657">
    <property type="entry name" value="PmbA"/>
</dbReference>
<protein>
    <submittedName>
        <fullName evidence="5">Peptidase PmbA</fullName>
    </submittedName>
    <submittedName>
        <fullName evidence="6">PmbA protein</fullName>
    </submittedName>
</protein>
<dbReference type="Gene3D" id="3.30.2290.10">
    <property type="entry name" value="PmbA/TldD superfamily"/>
    <property type="match status" value="1"/>
</dbReference>
<dbReference type="SUPFAM" id="SSF111283">
    <property type="entry name" value="Putative modulator of DNA gyrase, PmbA/TldD"/>
    <property type="match status" value="1"/>
</dbReference>
<dbReference type="InterPro" id="IPR045569">
    <property type="entry name" value="Metalloprtase-TldD/E_C"/>
</dbReference>
<dbReference type="PATRIC" id="fig|44574.3.peg.2226"/>
<reference evidence="6 8" key="3">
    <citation type="submission" date="2019-07" db="EMBL/GenBank/DDBJ databases">
        <title>Active sludge and wastewater microbial communities from Klosterneuburg, Austria.</title>
        <authorList>
            <person name="Wagner M."/>
        </authorList>
    </citation>
    <scope>NUCLEOTIDE SEQUENCE [LARGE SCALE GENOMIC DNA]</scope>
    <source>
        <strain evidence="6 8">Nm2</strain>
    </source>
</reference>
<dbReference type="GO" id="GO:0005829">
    <property type="term" value="C:cytosol"/>
    <property type="evidence" value="ECO:0007669"/>
    <property type="project" value="TreeGrafter"/>
</dbReference>
<dbReference type="Proteomes" id="UP000324176">
    <property type="component" value="Unassembled WGS sequence"/>
</dbReference>
<dbReference type="RefSeq" id="WP_046850008.1">
    <property type="nucleotide sequence ID" value="NZ_CP011451.1"/>
</dbReference>
<dbReference type="EMBL" id="VNHT01000036">
    <property type="protein sequence ID" value="TYP85036.1"/>
    <property type="molecule type" value="Genomic_DNA"/>
</dbReference>
<dbReference type="InterPro" id="IPR045570">
    <property type="entry name" value="Metalloprtase-TldD/E_cen_dom"/>
</dbReference>
<dbReference type="EMBL" id="CP011451">
    <property type="protein sequence ID" value="AKH37940.1"/>
    <property type="molecule type" value="Genomic_DNA"/>
</dbReference>
<dbReference type="KEGG" id="nco:AAW31_09115"/>
<dbReference type="Pfam" id="PF01523">
    <property type="entry name" value="PmbA_TldD_1st"/>
    <property type="match status" value="1"/>
</dbReference>